<keyword evidence="1" id="KW-0472">Membrane</keyword>
<accession>A0A8H6HSE4</accession>
<organism evidence="2 3">
    <name type="scientific">Ephemerocybe angulata</name>
    <dbReference type="NCBI Taxonomy" id="980116"/>
    <lineage>
        <taxon>Eukaryota</taxon>
        <taxon>Fungi</taxon>
        <taxon>Dikarya</taxon>
        <taxon>Basidiomycota</taxon>
        <taxon>Agaricomycotina</taxon>
        <taxon>Agaricomycetes</taxon>
        <taxon>Agaricomycetidae</taxon>
        <taxon>Agaricales</taxon>
        <taxon>Agaricineae</taxon>
        <taxon>Psathyrellaceae</taxon>
        <taxon>Ephemerocybe</taxon>
    </lineage>
</organism>
<dbReference type="AlphaFoldDB" id="A0A8H6HSE4"/>
<evidence type="ECO:0000313" key="2">
    <source>
        <dbReference type="EMBL" id="KAF6751567.1"/>
    </source>
</evidence>
<dbReference type="EMBL" id="JACGCI010000049">
    <property type="protein sequence ID" value="KAF6751567.1"/>
    <property type="molecule type" value="Genomic_DNA"/>
</dbReference>
<keyword evidence="1" id="KW-1133">Transmembrane helix</keyword>
<keyword evidence="3" id="KW-1185">Reference proteome</keyword>
<gene>
    <name evidence="2" type="ORF">DFP72DRAFT_850687</name>
</gene>
<evidence type="ECO:0000256" key="1">
    <source>
        <dbReference type="SAM" id="Phobius"/>
    </source>
</evidence>
<comment type="caution">
    <text evidence="2">The sequence shown here is derived from an EMBL/GenBank/DDBJ whole genome shotgun (WGS) entry which is preliminary data.</text>
</comment>
<dbReference type="Proteomes" id="UP000521943">
    <property type="component" value="Unassembled WGS sequence"/>
</dbReference>
<reference evidence="2 3" key="1">
    <citation type="submission" date="2020-07" db="EMBL/GenBank/DDBJ databases">
        <title>Comparative genomics of pyrophilous fungi reveals a link between fire events and developmental genes.</title>
        <authorList>
            <consortium name="DOE Joint Genome Institute"/>
            <person name="Steindorff A.S."/>
            <person name="Carver A."/>
            <person name="Calhoun S."/>
            <person name="Stillman K."/>
            <person name="Liu H."/>
            <person name="Lipzen A."/>
            <person name="Pangilinan J."/>
            <person name="Labutti K."/>
            <person name="Bruns T.D."/>
            <person name="Grigoriev I.V."/>
        </authorList>
    </citation>
    <scope>NUCLEOTIDE SEQUENCE [LARGE SCALE GENOMIC DNA]</scope>
    <source>
        <strain evidence="2 3">CBS 144469</strain>
    </source>
</reference>
<name>A0A8H6HSE4_9AGAR</name>
<protein>
    <submittedName>
        <fullName evidence="2">Uncharacterized protein</fullName>
    </submittedName>
</protein>
<keyword evidence="1" id="KW-0812">Transmembrane</keyword>
<evidence type="ECO:0000313" key="3">
    <source>
        <dbReference type="Proteomes" id="UP000521943"/>
    </source>
</evidence>
<proteinExistence type="predicted"/>
<dbReference type="OrthoDB" id="2686689at2759"/>
<feature type="transmembrane region" description="Helical" evidence="1">
    <location>
        <begin position="262"/>
        <end position="284"/>
    </location>
</feature>
<sequence>MHACLPRTFEEQLDRVVIGVPIHWGLRHFLTLPEGGKDVFCQRHNSTWVGKVLSRLFSMFILFNAREGGRIVACIVADPVHAQLIDSDIFGYSASLFEVLEAELLNEGWIVMCAEGANTPEHKEQESIERVEYVRIAQIPGRAGRLRKVFDDQYIKSQGGFQCFLDITDSEINTLMQDFWKTYPKSGIWYVAGYLRKNYIRVPKKALSKSAGDGMGLLMLMSAAVARGRAGSEAETARSEMQLEEEHEEGAFKRVSRSSEQWWWFLVGGWVVFFGFFEVCLASIKAADAKIEEETGRGAEAVRNSQ</sequence>